<evidence type="ECO:0000259" key="7">
    <source>
        <dbReference type="PROSITE" id="PS50089"/>
    </source>
</evidence>
<dbReference type="Gene3D" id="3.30.40.10">
    <property type="entry name" value="Zinc/RING finger domain, C3HC4 (zinc finger)"/>
    <property type="match status" value="1"/>
</dbReference>
<dbReference type="InterPro" id="IPR013083">
    <property type="entry name" value="Znf_RING/FYVE/PHD"/>
</dbReference>
<dbReference type="Pfam" id="PF14634">
    <property type="entry name" value="zf-RING_5"/>
    <property type="match status" value="1"/>
</dbReference>
<evidence type="ECO:0000256" key="4">
    <source>
        <dbReference type="PROSITE-ProRule" id="PRU00175"/>
    </source>
</evidence>
<dbReference type="InterPro" id="IPR042123">
    <property type="entry name" value="Zip3/RNF212-like"/>
</dbReference>
<keyword evidence="1 4" id="KW-0863">Zinc-finger</keyword>
<dbReference type="PANTHER" id="PTHR22663:SF17">
    <property type="entry name" value="RING FINGER PROTEIN NARYA-RELATED"/>
    <property type="match status" value="1"/>
</dbReference>
<evidence type="ECO:0000256" key="2">
    <source>
        <dbReference type="ARBA" id="ARBA00022833"/>
    </source>
</evidence>
<protein>
    <recommendedName>
        <fullName evidence="7">RING-type domain-containing protein</fullName>
    </recommendedName>
</protein>
<evidence type="ECO:0000256" key="5">
    <source>
        <dbReference type="SAM" id="Coils"/>
    </source>
</evidence>
<dbReference type="PANTHER" id="PTHR22663">
    <property type="entry name" value="RING FINGER PROTEIN NARYA-RELATED"/>
    <property type="match status" value="1"/>
</dbReference>
<feature type="domain" description="RING-type" evidence="7">
    <location>
        <begin position="70"/>
        <end position="113"/>
    </location>
</feature>
<feature type="region of interest" description="Disordered" evidence="6">
    <location>
        <begin position="312"/>
        <end position="349"/>
    </location>
</feature>
<keyword evidence="1 4" id="KW-0479">Metal-binding</keyword>
<dbReference type="PROSITE" id="PS50089">
    <property type="entry name" value="ZF_RING_2"/>
    <property type="match status" value="1"/>
</dbReference>
<dbReference type="GO" id="GO:0000795">
    <property type="term" value="C:synaptonemal complex"/>
    <property type="evidence" value="ECO:0007669"/>
    <property type="project" value="InterPro"/>
</dbReference>
<dbReference type="GO" id="GO:0007131">
    <property type="term" value="P:reciprocal meiotic recombination"/>
    <property type="evidence" value="ECO:0007669"/>
    <property type="project" value="InterPro"/>
</dbReference>
<gene>
    <name evidence="8" type="primary">Acey_s0064.g3499</name>
    <name evidence="8" type="synonym">Acey-D1081.9</name>
    <name evidence="8" type="ORF">Y032_0064g3499</name>
</gene>
<dbReference type="AlphaFoldDB" id="A0A016U157"/>
<evidence type="ECO:0000256" key="3">
    <source>
        <dbReference type="ARBA" id="ARBA00023254"/>
    </source>
</evidence>
<dbReference type="EMBL" id="JARK01001400">
    <property type="protein sequence ID" value="EYC08726.1"/>
    <property type="molecule type" value="Genomic_DNA"/>
</dbReference>
<dbReference type="GO" id="GO:0008270">
    <property type="term" value="F:zinc ion binding"/>
    <property type="evidence" value="ECO:0007669"/>
    <property type="project" value="UniProtKB-KW"/>
</dbReference>
<reference evidence="9" key="1">
    <citation type="journal article" date="2015" name="Nat. Genet.">
        <title>The genome and transcriptome of the zoonotic hookworm Ancylostoma ceylanicum identify infection-specific gene families.</title>
        <authorList>
            <person name="Schwarz E.M."/>
            <person name="Hu Y."/>
            <person name="Antoshechkin I."/>
            <person name="Miller M.M."/>
            <person name="Sternberg P.W."/>
            <person name="Aroian R.V."/>
        </authorList>
    </citation>
    <scope>NUCLEOTIDE SEQUENCE</scope>
    <source>
        <strain evidence="9">HY135</strain>
    </source>
</reference>
<keyword evidence="5" id="KW-0175">Coiled coil</keyword>
<sequence>MLFISLANTQPHFYSTRLKTPVCPILAASTVSSDFARDCVQAYSDSYFFLGCGCLRFGVSVKMANDWIHCNACYRQPTQKSVFFLSSCGHIICQKCTSTLGDKDSDLSCPVCHKNCAFTEINRNLRPELQILFRNPKDVATQYMRSLAQVLEFQGTNRTRLAKHVAEREKKAVKFAHLAREEIKKRIEMENKAVEEHTRLKHELDMERFRCRALEAKLAENEKQLEQMQKNIDAAAPVIIRSDSGIDAEMDIDSNISFLNVATSTPIKKCSPMNRFTSTGHRNRSHISEMFATGTEDVLSPITFPNDQLMTTPAMLGLKPNGHRRSSSANDRHSSGGSRYGSAKSNKVF</sequence>
<dbReference type="OrthoDB" id="2535391at2759"/>
<dbReference type="GO" id="GO:0007129">
    <property type="term" value="P:homologous chromosome pairing at meiosis"/>
    <property type="evidence" value="ECO:0007669"/>
    <property type="project" value="TreeGrafter"/>
</dbReference>
<evidence type="ECO:0000256" key="6">
    <source>
        <dbReference type="SAM" id="MobiDB-lite"/>
    </source>
</evidence>
<organism evidence="8 9">
    <name type="scientific">Ancylostoma ceylanicum</name>
    <dbReference type="NCBI Taxonomy" id="53326"/>
    <lineage>
        <taxon>Eukaryota</taxon>
        <taxon>Metazoa</taxon>
        <taxon>Ecdysozoa</taxon>
        <taxon>Nematoda</taxon>
        <taxon>Chromadorea</taxon>
        <taxon>Rhabditida</taxon>
        <taxon>Rhabditina</taxon>
        <taxon>Rhabditomorpha</taxon>
        <taxon>Strongyloidea</taxon>
        <taxon>Ancylostomatidae</taxon>
        <taxon>Ancylostomatinae</taxon>
        <taxon>Ancylostoma</taxon>
    </lineage>
</organism>
<comment type="caution">
    <text evidence="8">The sequence shown here is derived from an EMBL/GenBank/DDBJ whole genome shotgun (WGS) entry which is preliminary data.</text>
</comment>
<keyword evidence="3" id="KW-0469">Meiosis</keyword>
<keyword evidence="2" id="KW-0862">Zinc</keyword>
<evidence type="ECO:0000313" key="9">
    <source>
        <dbReference type="Proteomes" id="UP000024635"/>
    </source>
</evidence>
<dbReference type="Proteomes" id="UP000024635">
    <property type="component" value="Unassembled WGS sequence"/>
</dbReference>
<evidence type="ECO:0000313" key="8">
    <source>
        <dbReference type="EMBL" id="EYC08726.1"/>
    </source>
</evidence>
<dbReference type="GO" id="GO:0019789">
    <property type="term" value="F:SUMO transferase activity"/>
    <property type="evidence" value="ECO:0007669"/>
    <property type="project" value="InterPro"/>
</dbReference>
<proteinExistence type="predicted"/>
<feature type="coiled-coil region" evidence="5">
    <location>
        <begin position="180"/>
        <end position="231"/>
    </location>
</feature>
<dbReference type="InterPro" id="IPR001841">
    <property type="entry name" value="Znf_RING"/>
</dbReference>
<dbReference type="STRING" id="53326.A0A016U157"/>
<keyword evidence="9" id="KW-1185">Reference proteome</keyword>
<name>A0A016U157_9BILA</name>
<evidence type="ECO:0000256" key="1">
    <source>
        <dbReference type="ARBA" id="ARBA00022771"/>
    </source>
</evidence>
<dbReference type="GO" id="GO:0016925">
    <property type="term" value="P:protein sumoylation"/>
    <property type="evidence" value="ECO:0007669"/>
    <property type="project" value="TreeGrafter"/>
</dbReference>
<accession>A0A016U157</accession>
<dbReference type="SUPFAM" id="SSF57850">
    <property type="entry name" value="RING/U-box"/>
    <property type="match status" value="1"/>
</dbReference>